<organism evidence="1">
    <name type="scientific">Prunus dulcis</name>
    <name type="common">Almond</name>
    <name type="synonym">Amygdalus dulcis</name>
    <dbReference type="NCBI Taxonomy" id="3755"/>
    <lineage>
        <taxon>Eukaryota</taxon>
        <taxon>Viridiplantae</taxon>
        <taxon>Streptophyta</taxon>
        <taxon>Embryophyta</taxon>
        <taxon>Tracheophyta</taxon>
        <taxon>Spermatophyta</taxon>
        <taxon>Magnoliopsida</taxon>
        <taxon>eudicotyledons</taxon>
        <taxon>Gunneridae</taxon>
        <taxon>Pentapetalae</taxon>
        <taxon>rosids</taxon>
        <taxon>fabids</taxon>
        <taxon>Rosales</taxon>
        <taxon>Rosaceae</taxon>
        <taxon>Amygdaloideae</taxon>
        <taxon>Amygdaleae</taxon>
        <taxon>Prunus</taxon>
    </lineage>
</organism>
<gene>
    <name evidence="1" type="ORF">Prudu_012613</name>
</gene>
<reference evidence="1" key="1">
    <citation type="journal article" date="2019" name="Science">
        <title>Mutation of a bHLH transcription factor allowed almond domestication.</title>
        <authorList>
            <person name="Sanchez-Perez R."/>
            <person name="Pavan S."/>
            <person name="Mazzeo R."/>
            <person name="Moldovan C."/>
            <person name="Aiese Cigliano R."/>
            <person name="Del Cueto J."/>
            <person name="Ricciardi F."/>
            <person name="Lotti C."/>
            <person name="Ricciardi L."/>
            <person name="Dicenta F."/>
            <person name="Lopez-Marques R.L."/>
            <person name="Lindberg Moller B."/>
        </authorList>
    </citation>
    <scope>NUCLEOTIDE SEQUENCE</scope>
</reference>
<dbReference type="GO" id="GO:0004177">
    <property type="term" value="F:aminopeptidase activity"/>
    <property type="evidence" value="ECO:0007669"/>
    <property type="project" value="UniProtKB-KW"/>
</dbReference>
<sequence>MRAILSKRSFNLALRNLTAALSNIWKQQQKHDWIIGQPADGSPAAQFEHRLDVSNNIYKYFVTMKQE</sequence>
<keyword evidence="1" id="KW-0031">Aminopeptidase</keyword>
<accession>A0A4Y1RE19</accession>
<dbReference type="EMBL" id="AP019300">
    <property type="protein sequence ID" value="BBH02138.1"/>
    <property type="molecule type" value="Genomic_DNA"/>
</dbReference>
<proteinExistence type="predicted"/>
<name>A0A4Y1RE19_PRUDU</name>
<keyword evidence="1" id="KW-0645">Protease</keyword>
<dbReference type="AlphaFoldDB" id="A0A4Y1RE19"/>
<protein>
    <submittedName>
        <fullName evidence="1">Methionine aminopeptidase 1B</fullName>
    </submittedName>
</protein>
<keyword evidence="1" id="KW-0378">Hydrolase</keyword>
<evidence type="ECO:0000313" key="1">
    <source>
        <dbReference type="EMBL" id="BBH02138.1"/>
    </source>
</evidence>